<keyword evidence="4" id="KW-0067">ATP-binding</keyword>
<organism evidence="6">
    <name type="scientific">marine sediment metagenome</name>
    <dbReference type="NCBI Taxonomy" id="412755"/>
    <lineage>
        <taxon>unclassified sequences</taxon>
        <taxon>metagenomes</taxon>
        <taxon>ecological metagenomes</taxon>
    </lineage>
</organism>
<dbReference type="AlphaFoldDB" id="A0A0F9V5E5"/>
<evidence type="ECO:0000313" key="6">
    <source>
        <dbReference type="EMBL" id="KKN99219.1"/>
    </source>
</evidence>
<dbReference type="EMBL" id="LAZR01000048">
    <property type="protein sequence ID" value="KKN99219.1"/>
    <property type="molecule type" value="Genomic_DNA"/>
</dbReference>
<protein>
    <recommendedName>
        <fullName evidence="5">ABC transporter domain-containing protein</fullName>
    </recommendedName>
</protein>
<keyword evidence="3" id="KW-0547">Nucleotide-binding</keyword>
<feature type="domain" description="ABC transporter" evidence="5">
    <location>
        <begin position="6"/>
        <end position="233"/>
    </location>
</feature>
<dbReference type="InterPro" id="IPR003593">
    <property type="entry name" value="AAA+_ATPase"/>
</dbReference>
<evidence type="ECO:0000256" key="2">
    <source>
        <dbReference type="ARBA" id="ARBA00022448"/>
    </source>
</evidence>
<dbReference type="PANTHER" id="PTHR42711:SF5">
    <property type="entry name" value="ABC TRANSPORTER ATP-BINDING PROTEIN NATA"/>
    <property type="match status" value="1"/>
</dbReference>
<reference evidence="6" key="1">
    <citation type="journal article" date="2015" name="Nature">
        <title>Complex archaea that bridge the gap between prokaryotes and eukaryotes.</title>
        <authorList>
            <person name="Spang A."/>
            <person name="Saw J.H."/>
            <person name="Jorgensen S.L."/>
            <person name="Zaremba-Niedzwiedzka K."/>
            <person name="Martijn J."/>
            <person name="Lind A.E."/>
            <person name="van Eijk R."/>
            <person name="Schleper C."/>
            <person name="Guy L."/>
            <person name="Ettema T.J."/>
        </authorList>
    </citation>
    <scope>NUCLEOTIDE SEQUENCE</scope>
</reference>
<comment type="similarity">
    <text evidence="1">Belongs to the ABC transporter superfamily.</text>
</comment>
<evidence type="ECO:0000256" key="1">
    <source>
        <dbReference type="ARBA" id="ARBA00005417"/>
    </source>
</evidence>
<dbReference type="Pfam" id="PF00005">
    <property type="entry name" value="ABC_tran"/>
    <property type="match status" value="1"/>
</dbReference>
<gene>
    <name evidence="6" type="ORF">LCGC14_0140120</name>
</gene>
<dbReference type="PANTHER" id="PTHR42711">
    <property type="entry name" value="ABC TRANSPORTER ATP-BINDING PROTEIN"/>
    <property type="match status" value="1"/>
</dbReference>
<dbReference type="GO" id="GO:0005524">
    <property type="term" value="F:ATP binding"/>
    <property type="evidence" value="ECO:0007669"/>
    <property type="project" value="UniProtKB-KW"/>
</dbReference>
<dbReference type="SUPFAM" id="SSF52540">
    <property type="entry name" value="P-loop containing nucleoside triphosphate hydrolases"/>
    <property type="match status" value="1"/>
</dbReference>
<dbReference type="GO" id="GO:0016887">
    <property type="term" value="F:ATP hydrolysis activity"/>
    <property type="evidence" value="ECO:0007669"/>
    <property type="project" value="InterPro"/>
</dbReference>
<accession>A0A0F9V5E5</accession>
<dbReference type="InterPro" id="IPR003439">
    <property type="entry name" value="ABC_transporter-like_ATP-bd"/>
</dbReference>
<proteinExistence type="inferred from homology"/>
<evidence type="ECO:0000259" key="5">
    <source>
        <dbReference type="PROSITE" id="PS50893"/>
    </source>
</evidence>
<keyword evidence="2" id="KW-0813">Transport</keyword>
<dbReference type="Pfam" id="PF13732">
    <property type="entry name" value="DrrA1-3_C"/>
    <property type="match status" value="1"/>
</dbReference>
<dbReference type="InterPro" id="IPR025302">
    <property type="entry name" value="DrrA1/2-like_C"/>
</dbReference>
<dbReference type="PROSITE" id="PS50893">
    <property type="entry name" value="ABC_TRANSPORTER_2"/>
    <property type="match status" value="1"/>
</dbReference>
<comment type="caution">
    <text evidence="6">The sequence shown here is derived from an EMBL/GenBank/DDBJ whole genome shotgun (WGS) entry which is preliminary data.</text>
</comment>
<dbReference type="InterPro" id="IPR050763">
    <property type="entry name" value="ABC_transporter_ATP-binding"/>
</dbReference>
<sequence>MSTPVLELTDVTKRYGDFTAVNKINISIPQGSVYGFLGPNGAGKTTTIRMILDILRPDEGQIQVLGATSAMSVRDRIGYLPEEKGLYKKMKVWAIIAYFATLKGMGRREAKDKAFALLAKYGLSDFANASVESLSKGMGQKVQVLSSIAHEPELVILDEPFSGLDPVNQEVLEQLIRDLSANGQTVIFSTHVMQHAERLCERLLLITQGSKVFDGTVDEARAIIPRRIVLETRDDISPIRCLNGVLSVQEHAVDDESRLPGTRQWELYVKEQTDPQLILQHCFESGVSLSRFDFTQASLHDVFVHLVGQDAREHNFR</sequence>
<dbReference type="InterPro" id="IPR027417">
    <property type="entry name" value="P-loop_NTPase"/>
</dbReference>
<name>A0A0F9V5E5_9ZZZZ</name>
<dbReference type="SMART" id="SM00382">
    <property type="entry name" value="AAA"/>
    <property type="match status" value="1"/>
</dbReference>
<evidence type="ECO:0000256" key="3">
    <source>
        <dbReference type="ARBA" id="ARBA00022741"/>
    </source>
</evidence>
<evidence type="ECO:0000256" key="4">
    <source>
        <dbReference type="ARBA" id="ARBA00022840"/>
    </source>
</evidence>
<dbReference type="Gene3D" id="3.40.50.300">
    <property type="entry name" value="P-loop containing nucleotide triphosphate hydrolases"/>
    <property type="match status" value="1"/>
</dbReference>